<dbReference type="EMBL" id="JACIEN010000009">
    <property type="protein sequence ID" value="MBB4019852.1"/>
    <property type="molecule type" value="Genomic_DNA"/>
</dbReference>
<dbReference type="RefSeq" id="WP_019401784.1">
    <property type="nucleotide sequence ID" value="NZ_JACIEN010000009.1"/>
</dbReference>
<organism evidence="1 2">
    <name type="scientific">Chelatococcus caeni</name>
    <dbReference type="NCBI Taxonomy" id="1348468"/>
    <lineage>
        <taxon>Bacteria</taxon>
        <taxon>Pseudomonadati</taxon>
        <taxon>Pseudomonadota</taxon>
        <taxon>Alphaproteobacteria</taxon>
        <taxon>Hyphomicrobiales</taxon>
        <taxon>Chelatococcaceae</taxon>
        <taxon>Chelatococcus</taxon>
    </lineage>
</organism>
<gene>
    <name evidence="1" type="ORF">GGR16_004912</name>
</gene>
<evidence type="ECO:0000313" key="2">
    <source>
        <dbReference type="Proteomes" id="UP000577362"/>
    </source>
</evidence>
<keyword evidence="2" id="KW-1185">Reference proteome</keyword>
<sequence length="102" mass="11135">MSLAVPVQAEDAVTLFRIVTVKDEIVVGVTDRDMDDVQGRDVSAVGRALAARGELTLWQFAVRKGPDGELEQAPLRRISILNHASLRVEPYASPLRVVPVSE</sequence>
<dbReference type="Proteomes" id="UP000577362">
    <property type="component" value="Unassembled WGS sequence"/>
</dbReference>
<name>A0A840C742_9HYPH</name>
<comment type="caution">
    <text evidence="1">The sequence shown here is derived from an EMBL/GenBank/DDBJ whole genome shotgun (WGS) entry which is preliminary data.</text>
</comment>
<dbReference type="AlphaFoldDB" id="A0A840C742"/>
<protein>
    <submittedName>
        <fullName evidence="1">Uncharacterized protein</fullName>
    </submittedName>
</protein>
<evidence type="ECO:0000313" key="1">
    <source>
        <dbReference type="EMBL" id="MBB4019852.1"/>
    </source>
</evidence>
<accession>A0A840C742</accession>
<reference evidence="1 2" key="1">
    <citation type="submission" date="2020-08" db="EMBL/GenBank/DDBJ databases">
        <title>Genomic Encyclopedia of Type Strains, Phase IV (KMG-IV): sequencing the most valuable type-strain genomes for metagenomic binning, comparative biology and taxonomic classification.</title>
        <authorList>
            <person name="Goeker M."/>
        </authorList>
    </citation>
    <scope>NUCLEOTIDE SEQUENCE [LARGE SCALE GENOMIC DNA]</scope>
    <source>
        <strain evidence="1 2">DSM 103737</strain>
    </source>
</reference>
<proteinExistence type="predicted"/>